<sequence length="110" mass="12411">MSGNVRFLLQRCYERSFLICLDAHGIQSEFLQELGNRAKDMSESDQDKMSDTGKALKDAAELGYDTTKEGCKESYDSMAQKLAVAKDYVAEKVEDAKKFLSQKVEDMHSN</sequence>
<protein>
    <submittedName>
        <fullName evidence="1">Uncharacterized protein</fullName>
    </submittedName>
</protein>
<evidence type="ECO:0000313" key="1">
    <source>
        <dbReference type="EMBL" id="KAK6737574.1"/>
    </source>
</evidence>
<keyword evidence="2" id="KW-1185">Reference proteome</keyword>
<accession>A0ABR1CGK1</accession>
<dbReference type="EMBL" id="JAVFWL010000002">
    <property type="protein sequence ID" value="KAK6737574.1"/>
    <property type="molecule type" value="Genomic_DNA"/>
</dbReference>
<proteinExistence type="predicted"/>
<comment type="caution">
    <text evidence="1">The sequence shown here is derived from an EMBL/GenBank/DDBJ whole genome shotgun (WGS) entry which is preliminary data.</text>
</comment>
<name>A0ABR1CGK1_NECAM</name>
<reference evidence="1 2" key="1">
    <citation type="submission" date="2023-08" db="EMBL/GenBank/DDBJ databases">
        <title>A Necator americanus chromosomal reference genome.</title>
        <authorList>
            <person name="Ilik V."/>
            <person name="Petrzelkova K.J."/>
            <person name="Pardy F."/>
            <person name="Fuh T."/>
            <person name="Niatou-Singa F.S."/>
            <person name="Gouil Q."/>
            <person name="Baker L."/>
            <person name="Ritchie M.E."/>
            <person name="Jex A.R."/>
            <person name="Gazzola D."/>
            <person name="Li H."/>
            <person name="Toshio Fujiwara R."/>
            <person name="Zhan B."/>
            <person name="Aroian R.V."/>
            <person name="Pafco B."/>
            <person name="Schwarz E.M."/>
        </authorList>
    </citation>
    <scope>NUCLEOTIDE SEQUENCE [LARGE SCALE GENOMIC DNA]</scope>
    <source>
        <strain evidence="1 2">Aroian</strain>
        <tissue evidence="1">Whole animal</tissue>
    </source>
</reference>
<organism evidence="1 2">
    <name type="scientific">Necator americanus</name>
    <name type="common">Human hookworm</name>
    <dbReference type="NCBI Taxonomy" id="51031"/>
    <lineage>
        <taxon>Eukaryota</taxon>
        <taxon>Metazoa</taxon>
        <taxon>Ecdysozoa</taxon>
        <taxon>Nematoda</taxon>
        <taxon>Chromadorea</taxon>
        <taxon>Rhabditida</taxon>
        <taxon>Rhabditina</taxon>
        <taxon>Rhabditomorpha</taxon>
        <taxon>Strongyloidea</taxon>
        <taxon>Ancylostomatidae</taxon>
        <taxon>Bunostominae</taxon>
        <taxon>Necator</taxon>
    </lineage>
</organism>
<gene>
    <name evidence="1" type="primary">Necator_chrII.g7758</name>
    <name evidence="1" type="ORF">RB195_019964</name>
</gene>
<evidence type="ECO:0000313" key="2">
    <source>
        <dbReference type="Proteomes" id="UP001303046"/>
    </source>
</evidence>
<dbReference type="Proteomes" id="UP001303046">
    <property type="component" value="Unassembled WGS sequence"/>
</dbReference>